<evidence type="ECO:0000256" key="1">
    <source>
        <dbReference type="SAM" id="MobiDB-lite"/>
    </source>
</evidence>
<keyword evidence="3" id="KW-0732">Signal</keyword>
<accession>A0A560WGF5</accession>
<organism evidence="4 5">
    <name type="scientific">Marihabitans asiaticum</name>
    <dbReference type="NCBI Taxonomy" id="415218"/>
    <lineage>
        <taxon>Bacteria</taxon>
        <taxon>Bacillati</taxon>
        <taxon>Actinomycetota</taxon>
        <taxon>Actinomycetes</taxon>
        <taxon>Micrococcales</taxon>
        <taxon>Intrasporangiaceae</taxon>
        <taxon>Marihabitans</taxon>
    </lineage>
</organism>
<evidence type="ECO:0000313" key="4">
    <source>
        <dbReference type="EMBL" id="TWD16565.1"/>
    </source>
</evidence>
<dbReference type="OrthoDB" id="5137271at2"/>
<gene>
    <name evidence="4" type="ORF">FB557_0088</name>
</gene>
<keyword evidence="5" id="KW-1185">Reference proteome</keyword>
<evidence type="ECO:0000256" key="2">
    <source>
        <dbReference type="SAM" id="Phobius"/>
    </source>
</evidence>
<keyword evidence="2" id="KW-1133">Transmembrane helix</keyword>
<dbReference type="AlphaFoldDB" id="A0A560WGF5"/>
<protein>
    <recommendedName>
        <fullName evidence="6">Secreted protein</fullName>
    </recommendedName>
</protein>
<comment type="caution">
    <text evidence="4">The sequence shown here is derived from an EMBL/GenBank/DDBJ whole genome shotgun (WGS) entry which is preliminary data.</text>
</comment>
<feature type="transmembrane region" description="Helical" evidence="2">
    <location>
        <begin position="663"/>
        <end position="681"/>
    </location>
</feature>
<sequence>MAPARRRRLSLAVVLTLLLGVLATTALVSSATAAPSAPSAPAAPDDGVSITLTSITTVVDTTTETADGGSDEDGDEPRAEIEGRVTNTGDAAIDRPRIAVAIGRVGPDRQDITAWAGGTNPVGGTAVDDDTGDEARLAPGESDSFSLSVPAEDLLPGRPYGAAPISIQTDEIAVHTFVGVHRTKEYEPLGILWGVPVTLPARADLWSPPGEARSEAWQEVLGEGSALATTIEGGTAKGEIWLVDPWLLPGRAPGVEVAPEAERQVRQDSARDLADALDPDRTMILPEADADVLAAGTSREAADLLRPRLDGAVAAAEEIGAAGTLVWPGDEVLTATGAEVLAGLGTSRPTVAVPRSSLVGVSRTPDAQQRAQDGTALLVTDPELSALAGQIGDGADALLARQRLVADSAAVLGDLPGIARTIAVVPARGSTPDPTGYAAMRAATAQIPWLRPGTLEEDETEAAPPAAGTVQLPETVDDLDLAEDDLGPSVLTPSRVDTLAQGIRARRSFASVRADQDTWEPMIAEAQDELTSARWRHARAEFSTLLTSTRDAVRLTEEDLTVSSGEVNFFAETGRLQITVENHTDVALDNLVVRLEPGSPILRIDSEPEPVAVGPRSRHTVTFQATALAPGRVPVAVSVTDPSGHPLSAEAELRAQVSPTGSWIYWAIGAVALASVAFGTWRSLRRRPAEAGPTSPPQEEPQ</sequence>
<evidence type="ECO:0000313" key="5">
    <source>
        <dbReference type="Proteomes" id="UP000315628"/>
    </source>
</evidence>
<dbReference type="RefSeq" id="WP_144854647.1">
    <property type="nucleotide sequence ID" value="NZ_BAAAYT010000001.1"/>
</dbReference>
<proteinExistence type="predicted"/>
<dbReference type="InterPro" id="IPR046112">
    <property type="entry name" value="DUF6049"/>
</dbReference>
<evidence type="ECO:0008006" key="6">
    <source>
        <dbReference type="Google" id="ProtNLM"/>
    </source>
</evidence>
<feature type="region of interest" description="Disordered" evidence="1">
    <location>
        <begin position="112"/>
        <end position="144"/>
    </location>
</feature>
<name>A0A560WGF5_9MICO</name>
<keyword evidence="2" id="KW-0812">Transmembrane</keyword>
<feature type="region of interest" description="Disordered" evidence="1">
    <location>
        <begin position="59"/>
        <end position="90"/>
    </location>
</feature>
<dbReference type="Pfam" id="PF19516">
    <property type="entry name" value="DUF6049"/>
    <property type="match status" value="1"/>
</dbReference>
<dbReference type="EMBL" id="VIUW01000001">
    <property type="protein sequence ID" value="TWD16565.1"/>
    <property type="molecule type" value="Genomic_DNA"/>
</dbReference>
<evidence type="ECO:0000256" key="3">
    <source>
        <dbReference type="SAM" id="SignalP"/>
    </source>
</evidence>
<feature type="chain" id="PRO_5021734505" description="Secreted protein" evidence="3">
    <location>
        <begin position="34"/>
        <end position="702"/>
    </location>
</feature>
<reference evidence="4 5" key="1">
    <citation type="submission" date="2019-06" db="EMBL/GenBank/DDBJ databases">
        <title>Sequencing the genomes of 1000 actinobacteria strains.</title>
        <authorList>
            <person name="Klenk H.-P."/>
        </authorList>
    </citation>
    <scope>NUCLEOTIDE SEQUENCE [LARGE SCALE GENOMIC DNA]</scope>
    <source>
        <strain evidence="4 5">DSM 18935</strain>
    </source>
</reference>
<dbReference type="Proteomes" id="UP000315628">
    <property type="component" value="Unassembled WGS sequence"/>
</dbReference>
<feature type="signal peptide" evidence="3">
    <location>
        <begin position="1"/>
        <end position="33"/>
    </location>
</feature>
<keyword evidence="2" id="KW-0472">Membrane</keyword>